<comment type="caution">
    <text evidence="2">The sequence shown here is derived from an EMBL/GenBank/DDBJ whole genome shotgun (WGS) entry which is preliminary data.</text>
</comment>
<dbReference type="Proteomes" id="UP000266389">
    <property type="component" value="Unassembled WGS sequence"/>
</dbReference>
<dbReference type="AlphaFoldDB" id="A0A395LZJ2"/>
<feature type="transmembrane region" description="Helical" evidence="1">
    <location>
        <begin position="20"/>
        <end position="39"/>
    </location>
</feature>
<organism evidence="2 3">
    <name type="scientific">Candidatus Thermochlorobacter aerophilus</name>
    <dbReference type="NCBI Taxonomy" id="1868324"/>
    <lineage>
        <taxon>Bacteria</taxon>
        <taxon>Pseudomonadati</taxon>
        <taxon>Chlorobiota</taxon>
        <taxon>Chlorobiia</taxon>
        <taxon>Chlorobiales</taxon>
        <taxon>Candidatus Thermochlorobacteriaceae</taxon>
        <taxon>Candidatus Thermochlorobacter</taxon>
    </lineage>
</organism>
<evidence type="ECO:0008006" key="4">
    <source>
        <dbReference type="Google" id="ProtNLM"/>
    </source>
</evidence>
<gene>
    <name evidence="2" type="ORF">D0433_08725</name>
</gene>
<dbReference type="EMBL" id="PHFL01000055">
    <property type="protein sequence ID" value="RFM23882.1"/>
    <property type="molecule type" value="Genomic_DNA"/>
</dbReference>
<keyword evidence="1" id="KW-0472">Membrane</keyword>
<sequence>MGYTPLPSPSVPTVARPQRLWLHLLLFVLTFFSVLLAGVQWMGKDFTELSNLHYGLTYAVLLLCFLSAHEFGH</sequence>
<reference evidence="2 3" key="1">
    <citation type="journal article" date="2011" name="ISME J.">
        <title>Community ecology of hot spring cyanobacterial mats: predominant populations and their functional potential.</title>
        <authorList>
            <person name="Klatt C.G."/>
            <person name="Wood J.M."/>
            <person name="Rusch D.B."/>
            <person name="Bateson M.M."/>
            <person name="Hamamura N."/>
            <person name="Heidelberg J.F."/>
            <person name="Grossman A.R."/>
            <person name="Bhaya D."/>
            <person name="Cohan F.M."/>
            <person name="Kuhl M."/>
            <person name="Bryant D.A."/>
            <person name="Ward D.M."/>
        </authorList>
    </citation>
    <scope>NUCLEOTIDE SEQUENCE [LARGE SCALE GENOMIC DNA]</scope>
    <source>
        <strain evidence="2">OS</strain>
    </source>
</reference>
<keyword evidence="1" id="KW-0812">Transmembrane</keyword>
<feature type="transmembrane region" description="Helical" evidence="1">
    <location>
        <begin position="51"/>
        <end position="68"/>
    </location>
</feature>
<keyword evidence="1" id="KW-1133">Transmembrane helix</keyword>
<accession>A0A395LZJ2</accession>
<evidence type="ECO:0000256" key="1">
    <source>
        <dbReference type="SAM" id="Phobius"/>
    </source>
</evidence>
<protein>
    <recommendedName>
        <fullName evidence="4">Site-2 protease family protein</fullName>
    </recommendedName>
</protein>
<evidence type="ECO:0000313" key="3">
    <source>
        <dbReference type="Proteomes" id="UP000266389"/>
    </source>
</evidence>
<evidence type="ECO:0000313" key="2">
    <source>
        <dbReference type="EMBL" id="RFM23882.1"/>
    </source>
</evidence>
<name>A0A395LZJ2_9BACT</name>
<proteinExistence type="predicted"/>
<feature type="non-terminal residue" evidence="2">
    <location>
        <position position="73"/>
    </location>
</feature>